<dbReference type="AlphaFoldDB" id="A0A0N4ZDX6"/>
<evidence type="ECO:0000259" key="3">
    <source>
        <dbReference type="PROSITE" id="PS51864"/>
    </source>
</evidence>
<dbReference type="GO" id="GO:0006508">
    <property type="term" value="P:proteolysis"/>
    <property type="evidence" value="ECO:0007669"/>
    <property type="project" value="InterPro"/>
</dbReference>
<dbReference type="PROSITE" id="PS51864">
    <property type="entry name" value="ASTACIN"/>
    <property type="match status" value="1"/>
</dbReference>
<evidence type="ECO:0000313" key="4">
    <source>
        <dbReference type="Proteomes" id="UP000038045"/>
    </source>
</evidence>
<feature type="compositionally biased region" description="Low complexity" evidence="2">
    <location>
        <begin position="428"/>
        <end position="443"/>
    </location>
</feature>
<evidence type="ECO:0000313" key="5">
    <source>
        <dbReference type="WBParaSite" id="PTRK_0000578110.1"/>
    </source>
</evidence>
<dbReference type="WBParaSite" id="PTRK_0000578110.1">
    <property type="protein sequence ID" value="PTRK_0000578110.1"/>
    <property type="gene ID" value="PTRK_0000578110"/>
</dbReference>
<comment type="caution">
    <text evidence="1">Lacks conserved residue(s) required for the propagation of feature annotation.</text>
</comment>
<keyword evidence="4" id="KW-1185">Reference proteome</keyword>
<evidence type="ECO:0000256" key="1">
    <source>
        <dbReference type="PROSITE-ProRule" id="PRU01211"/>
    </source>
</evidence>
<dbReference type="PANTHER" id="PTHR10127">
    <property type="entry name" value="DISCOIDIN, CUB, EGF, LAMININ , AND ZINC METALLOPROTEASE DOMAIN CONTAINING"/>
    <property type="match status" value="1"/>
</dbReference>
<feature type="region of interest" description="Disordered" evidence="2">
    <location>
        <begin position="398"/>
        <end position="460"/>
    </location>
</feature>
<dbReference type="Gene3D" id="3.40.390.10">
    <property type="entry name" value="Collagenase (Catalytic Domain)"/>
    <property type="match status" value="1"/>
</dbReference>
<sequence>MRTIRNKKGMGWLSPIEYHIAVPSHTIMISKVIAFMEEKSCLMFSYNIYPFDDRPGLIFDSVQKKKPNSAHVGKEKNEIPQKIKLNNTCYKNFGCVLKYTIISLGLAPPILRSDRNEYVSVFLKNVDEKYKNQFNNSDKNRIVITYNYSYDFSSIAHPDAYYYSKNGKPTIKVLDPTYANMIGQEDYPTFQDMKVFNWHYCRLDCGVFESYCKNGGYIHTNECNYCVCPTGLTGVDCSDLKNHSSTCPNNDQEHLIDQNIIKGEFNGNISCIFRFTTDKNSKIMLTVYKLNFETPHACSESKGFQIKYQADKGRTGIILCNRKDITSKKPFAIISENNILMLLIHFNKKSDAVHFLVEKVSQNATLTTKREGTTSKRPKITTTRRLTKTSRNKVITTSKLNNKGWKKTKTSTIRASKNKATKSTQFLTSTKPKVSGKKTVSTTKKQKSTAKNNKTKQNER</sequence>
<dbReference type="Pfam" id="PF01400">
    <property type="entry name" value="Astacin"/>
    <property type="match status" value="1"/>
</dbReference>
<feature type="domain" description="Peptidase M12A" evidence="3">
    <location>
        <begin position="2"/>
        <end position="202"/>
    </location>
</feature>
<dbReference type="InterPro" id="IPR024079">
    <property type="entry name" value="MetalloPept_cat_dom_sf"/>
</dbReference>
<dbReference type="GO" id="GO:0004222">
    <property type="term" value="F:metalloendopeptidase activity"/>
    <property type="evidence" value="ECO:0007669"/>
    <property type="project" value="InterPro"/>
</dbReference>
<dbReference type="InterPro" id="IPR001506">
    <property type="entry name" value="Peptidase_M12A"/>
</dbReference>
<protein>
    <submittedName>
        <fullName evidence="5">Astacin domain-containing protein</fullName>
    </submittedName>
</protein>
<dbReference type="PANTHER" id="PTHR10127:SF877">
    <property type="entry name" value="ZINC METALLOPROTEINASE NAS-34"/>
    <property type="match status" value="1"/>
</dbReference>
<dbReference type="SUPFAM" id="SSF55486">
    <property type="entry name" value="Metalloproteases ('zincins'), catalytic domain"/>
    <property type="match status" value="1"/>
</dbReference>
<organism evidence="4 5">
    <name type="scientific">Parastrongyloides trichosuri</name>
    <name type="common">Possum-specific nematode worm</name>
    <dbReference type="NCBI Taxonomy" id="131310"/>
    <lineage>
        <taxon>Eukaryota</taxon>
        <taxon>Metazoa</taxon>
        <taxon>Ecdysozoa</taxon>
        <taxon>Nematoda</taxon>
        <taxon>Chromadorea</taxon>
        <taxon>Rhabditida</taxon>
        <taxon>Tylenchina</taxon>
        <taxon>Panagrolaimomorpha</taxon>
        <taxon>Strongyloidoidea</taxon>
        <taxon>Strongyloididae</taxon>
        <taxon>Parastrongyloides</taxon>
    </lineage>
</organism>
<proteinExistence type="predicted"/>
<dbReference type="Proteomes" id="UP000038045">
    <property type="component" value="Unplaced"/>
</dbReference>
<accession>A0A0N4ZDX6</accession>
<name>A0A0N4ZDX6_PARTI</name>
<evidence type="ECO:0000256" key="2">
    <source>
        <dbReference type="SAM" id="MobiDB-lite"/>
    </source>
</evidence>
<reference evidence="5" key="1">
    <citation type="submission" date="2017-02" db="UniProtKB">
        <authorList>
            <consortium name="WormBaseParasite"/>
        </authorList>
    </citation>
    <scope>IDENTIFICATION</scope>
</reference>